<proteinExistence type="predicted"/>
<gene>
    <name evidence="1" type="ORF">SAMN02745355_0289</name>
</gene>
<comment type="caution">
    <text evidence="1">The sequence shown here is derived from an EMBL/GenBank/DDBJ whole genome shotgun (WGS) entry which is preliminary data.</text>
</comment>
<sequence length="84" mass="9945">MVKTFDVNSLSERKRFELKLQIALLNNALKIQSMSPHPEKYDEYINERHTIIRSILNTTADFIVKDGDNILYKSFNEIMDKNRK</sequence>
<dbReference type="AlphaFoldDB" id="A0A8G2FVV5"/>
<evidence type="ECO:0000313" key="2">
    <source>
        <dbReference type="Proteomes" id="UP000192315"/>
    </source>
</evidence>
<keyword evidence="2" id="KW-1185">Reference proteome</keyword>
<evidence type="ECO:0000313" key="1">
    <source>
        <dbReference type="EMBL" id="SMD30409.1"/>
    </source>
</evidence>
<reference evidence="1 2" key="1">
    <citation type="submission" date="2017-04" db="EMBL/GenBank/DDBJ databases">
        <authorList>
            <person name="Varghese N."/>
            <person name="Submissions S."/>
        </authorList>
    </citation>
    <scope>NUCLEOTIDE SEQUENCE [LARGE SCALE GENOMIC DNA]</scope>
    <source>
        <strain evidence="1 2">DSM 9789</strain>
    </source>
</reference>
<dbReference type="Proteomes" id="UP000192315">
    <property type="component" value="Unassembled WGS sequence"/>
</dbReference>
<protein>
    <submittedName>
        <fullName evidence="1">Uncharacterized protein</fullName>
    </submittedName>
</protein>
<accession>A0A8G2FVV5</accession>
<dbReference type="EMBL" id="FWYE01000001">
    <property type="protein sequence ID" value="SMD30409.1"/>
    <property type="molecule type" value="Genomic_DNA"/>
</dbReference>
<name>A0A8G2FVV5_PICTO</name>
<dbReference type="RefSeq" id="WP_084272402.1">
    <property type="nucleotide sequence ID" value="NZ_FWYE01000001.1"/>
</dbReference>
<organism evidence="1 2">
    <name type="scientific">Picrophilus torridus (strain ATCC 700027 / DSM 9790 / JCM 10055 / NBRC 100828 / KAW 2/3)</name>
    <dbReference type="NCBI Taxonomy" id="1122961"/>
    <lineage>
        <taxon>Archaea</taxon>
        <taxon>Methanobacteriati</taxon>
        <taxon>Thermoplasmatota</taxon>
        <taxon>Thermoplasmata</taxon>
        <taxon>Thermoplasmatales</taxon>
        <taxon>Picrophilaceae</taxon>
        <taxon>Picrophilus</taxon>
    </lineage>
</organism>